<reference evidence="2" key="2">
    <citation type="submission" date="2022-10" db="EMBL/GenBank/DDBJ databases">
        <authorList>
            <person name="Landa B."/>
            <person name="Arias-Giraldo L.F."/>
            <person name="Roman-Ecija M."/>
            <person name="Velasco-Amo M.P."/>
            <person name="De La Fuente L."/>
            <person name="Marco-Noales E."/>
            <person name="Moralejo E."/>
        </authorList>
    </citation>
    <scope>NUCLEOTIDE SEQUENCE</scope>
    <source>
        <strain evidence="2">CFBP8073</strain>
    </source>
</reference>
<evidence type="ECO:0000256" key="1">
    <source>
        <dbReference type="SAM" id="MobiDB-lite"/>
    </source>
</evidence>
<feature type="region of interest" description="Disordered" evidence="1">
    <location>
        <begin position="1"/>
        <end position="20"/>
    </location>
</feature>
<evidence type="ECO:0000313" key="2">
    <source>
        <dbReference type="EMBL" id="WCF29076.1"/>
    </source>
</evidence>
<proteinExistence type="predicted"/>
<sequence>MVWLKGTSGNPSGRRLGSKNRNTQAIKDAFLEAFDRLGGVPALAKWARANRTEFYKLAARLIPTETHIAGDFALKSADDAELDAAIAKFAAEAGISVVTRRKNAPPLH</sequence>
<accession>A0AAJ5R377</accession>
<reference evidence="2" key="1">
    <citation type="journal article" date="2022" name="Phytopathology">
        <title>Complete circularized genome resources of seven strains of Xylella fastidiosa subsp. fastidiosa using hybrid assembly reveals unknown plasmids.</title>
        <authorList>
            <person name="Velasco-Amo M.D.P."/>
            <person name="Arias-Giraldo L.F.F."/>
            <person name="Ecija M.R."/>
            <person name="De La Fuente L."/>
            <person name="Marco-Noales E."/>
            <person name="Moralejo E."/>
            <person name="Navas-Cort J.A."/>
            <person name="Landa B.B."/>
        </authorList>
    </citation>
    <scope>NUCLEOTIDE SEQUENCE</scope>
    <source>
        <strain evidence="2">CFBP8073</strain>
    </source>
</reference>
<dbReference type="Proteomes" id="UP001211513">
    <property type="component" value="Chromosome"/>
</dbReference>
<organism evidence="2 3">
    <name type="scientific">Xylella fastidiosa subsp. fastidiosa</name>
    <dbReference type="NCBI Taxonomy" id="644356"/>
    <lineage>
        <taxon>Bacteria</taxon>
        <taxon>Pseudomonadati</taxon>
        <taxon>Pseudomonadota</taxon>
        <taxon>Gammaproteobacteria</taxon>
        <taxon>Lysobacterales</taxon>
        <taxon>Lysobacteraceae</taxon>
        <taxon>Xylella</taxon>
    </lineage>
</organism>
<protein>
    <recommendedName>
        <fullName evidence="4">DUF5681 domain-containing protein</fullName>
    </recommendedName>
</protein>
<gene>
    <name evidence="2" type="ORF">OK117_04205</name>
</gene>
<evidence type="ECO:0008006" key="4">
    <source>
        <dbReference type="Google" id="ProtNLM"/>
    </source>
</evidence>
<evidence type="ECO:0000313" key="3">
    <source>
        <dbReference type="Proteomes" id="UP001211513"/>
    </source>
</evidence>
<dbReference type="AlphaFoldDB" id="A0AAJ5R377"/>
<name>A0AAJ5R377_XYLFS</name>
<dbReference type="RefSeq" id="WP_057683212.1">
    <property type="nucleotide sequence ID" value="NZ_CP109886.1"/>
</dbReference>
<dbReference type="EMBL" id="CP109886">
    <property type="protein sequence ID" value="WCF29076.1"/>
    <property type="molecule type" value="Genomic_DNA"/>
</dbReference>